<evidence type="ECO:0000313" key="1">
    <source>
        <dbReference type="EMBL" id="KYH23749.1"/>
    </source>
</evidence>
<keyword evidence="2" id="KW-1185">Reference proteome</keyword>
<dbReference type="RefSeq" id="WP_066385442.1">
    <property type="nucleotide sequence ID" value="NZ_LTAZ01000017.1"/>
</dbReference>
<dbReference type="AlphaFoldDB" id="A0A151A805"/>
<sequence length="74" mass="8131">MDDFETVAETVTTEEAFTTALQKLVQAAHANGVDVEGGWECRTTTDDPDWEIMILEVTKKDTQRLDAADGVDNA</sequence>
<dbReference type="OrthoDB" id="323960at2157"/>
<dbReference type="PATRIC" id="fig|1008153.3.peg.4085"/>
<reference evidence="1 2" key="1">
    <citation type="submission" date="2016-02" db="EMBL/GenBank/DDBJ databases">
        <title>Genome sequence of Halalkalicoccus paucihalophilus DSM 24557.</title>
        <authorList>
            <person name="Poehlein A."/>
            <person name="Daniel R."/>
        </authorList>
    </citation>
    <scope>NUCLEOTIDE SEQUENCE [LARGE SCALE GENOMIC DNA]</scope>
    <source>
        <strain evidence="1 2">DSM 24557</strain>
    </source>
</reference>
<gene>
    <name evidence="1" type="ORF">HAPAU_38280</name>
</gene>
<evidence type="ECO:0000313" key="2">
    <source>
        <dbReference type="Proteomes" id="UP000075321"/>
    </source>
</evidence>
<protein>
    <submittedName>
        <fullName evidence="1">Uncharacterized protein</fullName>
    </submittedName>
</protein>
<name>A0A151A805_9EURY</name>
<dbReference type="Proteomes" id="UP000075321">
    <property type="component" value="Unassembled WGS sequence"/>
</dbReference>
<dbReference type="EMBL" id="LTAZ01000017">
    <property type="protein sequence ID" value="KYH23749.1"/>
    <property type="molecule type" value="Genomic_DNA"/>
</dbReference>
<accession>A0A151A805</accession>
<comment type="caution">
    <text evidence="1">The sequence shown here is derived from an EMBL/GenBank/DDBJ whole genome shotgun (WGS) entry which is preliminary data.</text>
</comment>
<proteinExistence type="predicted"/>
<organism evidence="1 2">
    <name type="scientific">Halalkalicoccus paucihalophilus</name>
    <dbReference type="NCBI Taxonomy" id="1008153"/>
    <lineage>
        <taxon>Archaea</taxon>
        <taxon>Methanobacteriati</taxon>
        <taxon>Methanobacteriota</taxon>
        <taxon>Stenosarchaea group</taxon>
        <taxon>Halobacteria</taxon>
        <taxon>Halobacteriales</taxon>
        <taxon>Halococcaceae</taxon>
        <taxon>Halalkalicoccus</taxon>
    </lineage>
</organism>